<evidence type="ECO:0000256" key="3">
    <source>
        <dbReference type="ARBA" id="ARBA00022691"/>
    </source>
</evidence>
<dbReference type="GO" id="GO:0046872">
    <property type="term" value="F:metal ion binding"/>
    <property type="evidence" value="ECO:0007669"/>
    <property type="project" value="UniProtKB-KW"/>
</dbReference>
<dbReference type="InterPro" id="IPR007197">
    <property type="entry name" value="rSAM"/>
</dbReference>
<dbReference type="InterPro" id="IPR024007">
    <property type="entry name" value="FeFe-hyd_mat_HydG"/>
</dbReference>
<evidence type="ECO:0000313" key="10">
    <source>
        <dbReference type="Proteomes" id="UP000324209"/>
    </source>
</evidence>
<dbReference type="GO" id="GO:0051539">
    <property type="term" value="F:4 iron, 4 sulfur cluster binding"/>
    <property type="evidence" value="ECO:0007669"/>
    <property type="project" value="UniProtKB-KW"/>
</dbReference>
<keyword evidence="4" id="KW-0479">Metal-binding</keyword>
<dbReference type="InterPro" id="IPR013785">
    <property type="entry name" value="Aldolase_TIM"/>
</dbReference>
<dbReference type="GO" id="GO:0042364">
    <property type="term" value="P:water-soluble vitamin biosynthetic process"/>
    <property type="evidence" value="ECO:0007669"/>
    <property type="project" value="UniProtKB-ARBA"/>
</dbReference>
<evidence type="ECO:0000259" key="8">
    <source>
        <dbReference type="PROSITE" id="PS51918"/>
    </source>
</evidence>
<dbReference type="SFLD" id="SFLDG01081">
    <property type="entry name" value="cleavage_of_the_Ca-Cb_bond_in"/>
    <property type="match status" value="1"/>
</dbReference>
<dbReference type="PROSITE" id="PS51918">
    <property type="entry name" value="RADICAL_SAM"/>
    <property type="match status" value="1"/>
</dbReference>
<keyword evidence="6" id="KW-0411">Iron-sulfur</keyword>
<dbReference type="SUPFAM" id="SSF102114">
    <property type="entry name" value="Radical SAM enzymes"/>
    <property type="match status" value="1"/>
</dbReference>
<organism evidence="9 10">
    <name type="scientific">Oceanispirochaeta crateris</name>
    <dbReference type="NCBI Taxonomy" id="2518645"/>
    <lineage>
        <taxon>Bacteria</taxon>
        <taxon>Pseudomonadati</taxon>
        <taxon>Spirochaetota</taxon>
        <taxon>Spirochaetia</taxon>
        <taxon>Spirochaetales</taxon>
        <taxon>Spirochaetaceae</taxon>
        <taxon>Oceanispirochaeta</taxon>
    </lineage>
</organism>
<name>A0A5C1QKA5_9SPIO</name>
<evidence type="ECO:0000256" key="2">
    <source>
        <dbReference type="ARBA" id="ARBA00022485"/>
    </source>
</evidence>
<dbReference type="SFLD" id="SFLDG01060">
    <property type="entry name" value="BATS_domain_containing"/>
    <property type="match status" value="1"/>
</dbReference>
<dbReference type="PANTHER" id="PTHR43583:SF2">
    <property type="entry name" value="THIAZOLE BIOSYNTHESIS PROTEIN"/>
    <property type="match status" value="1"/>
</dbReference>
<dbReference type="SMART" id="SM00876">
    <property type="entry name" value="BATS"/>
    <property type="match status" value="1"/>
</dbReference>
<dbReference type="SFLD" id="SFLDF00319">
    <property type="entry name" value="Fe_hydrogenase_maturase_(HydG"/>
    <property type="match status" value="1"/>
</dbReference>
<evidence type="ECO:0000256" key="4">
    <source>
        <dbReference type="ARBA" id="ARBA00022723"/>
    </source>
</evidence>
<keyword evidence="3" id="KW-0949">S-adenosyl-L-methionine</keyword>
<dbReference type="OrthoDB" id="9801120at2"/>
<comment type="cofactor">
    <cofactor evidence="1">
        <name>[4Fe-4S] cluster</name>
        <dbReference type="ChEBI" id="CHEBI:49883"/>
    </cofactor>
</comment>
<dbReference type="Proteomes" id="UP000324209">
    <property type="component" value="Chromosome"/>
</dbReference>
<evidence type="ECO:0000256" key="6">
    <source>
        <dbReference type="ARBA" id="ARBA00023014"/>
    </source>
</evidence>
<dbReference type="CDD" id="cd01335">
    <property type="entry name" value="Radical_SAM"/>
    <property type="match status" value="1"/>
</dbReference>
<reference evidence="9 10" key="1">
    <citation type="submission" date="2019-02" db="EMBL/GenBank/DDBJ databases">
        <title>Complete Genome Sequence and Methylome Analysis of free living Spirochaetas.</title>
        <authorList>
            <person name="Fomenkov A."/>
            <person name="Dubinina G."/>
            <person name="Leshcheva N."/>
            <person name="Mikheeva N."/>
            <person name="Grabovich M."/>
            <person name="Vincze T."/>
            <person name="Roberts R.J."/>
        </authorList>
    </citation>
    <scope>NUCLEOTIDE SEQUENCE [LARGE SCALE GENOMIC DNA]</scope>
    <source>
        <strain evidence="9 10">K2</strain>
    </source>
</reference>
<dbReference type="GO" id="GO:0044272">
    <property type="term" value="P:sulfur compound biosynthetic process"/>
    <property type="evidence" value="ECO:0007669"/>
    <property type="project" value="UniProtKB-ARBA"/>
</dbReference>
<keyword evidence="10" id="KW-1185">Reference proteome</keyword>
<evidence type="ECO:0000256" key="5">
    <source>
        <dbReference type="ARBA" id="ARBA00023004"/>
    </source>
</evidence>
<dbReference type="Gene3D" id="3.20.20.70">
    <property type="entry name" value="Aldolase class I"/>
    <property type="match status" value="1"/>
</dbReference>
<feature type="domain" description="Radical SAM core" evidence="8">
    <location>
        <begin position="71"/>
        <end position="304"/>
    </location>
</feature>
<dbReference type="InterPro" id="IPR058240">
    <property type="entry name" value="rSAM_sf"/>
</dbReference>
<dbReference type="SFLD" id="SFLDS00029">
    <property type="entry name" value="Radical_SAM"/>
    <property type="match status" value="1"/>
</dbReference>
<evidence type="ECO:0000256" key="7">
    <source>
        <dbReference type="ARBA" id="ARBA00034078"/>
    </source>
</evidence>
<sequence>MDYPEFLNVSELKKLASRRAPDQVEMEAILDKALKLKGLNTEEAAALLAVRDEKQIRLIMDAAEKAKETIYGKRMVIFAPLYSGNHCSNNCLYCGFRKDNKDIARRKLNQDEITQQTRMLLKEGHKRLLLLSGESGHYPLAYLKESLKTIYSVNEEGASIRRVNVEIAPLSVDQFKELKECSIGTYICFQETYDPDLYRKYHISGPKSNYENRLFVMHRAMEAGIDDVGIGALFGLGDHRFEVLAMMRHAEELERLYGCGPHTVSVPRIEPAPGSELTENVPFPVDDDAFRTIIAVIRLSLPYTGIILSTRESAELRQELFRYGVSQVSAGSKTSIGGYTEKEAENQQFALGDHRSMEEVLADMVGMGFIPSFCTGCYRKGRVGQDFMDLAKPGLIKHYCLPNGIVSFAEYLMDFAGEETRQKGFALINKLTEEESDSVVQGNIRSSLEKITAGERDIYL</sequence>
<dbReference type="InterPro" id="IPR010722">
    <property type="entry name" value="BATS_dom"/>
</dbReference>
<dbReference type="InterPro" id="IPR034428">
    <property type="entry name" value="ThiH/NoCL/HydG-like"/>
</dbReference>
<evidence type="ECO:0000256" key="1">
    <source>
        <dbReference type="ARBA" id="ARBA00001966"/>
    </source>
</evidence>
<evidence type="ECO:0000313" key="9">
    <source>
        <dbReference type="EMBL" id="QEN07024.1"/>
    </source>
</evidence>
<dbReference type="NCBIfam" id="TIGR03955">
    <property type="entry name" value="rSAM_HydG"/>
    <property type="match status" value="1"/>
</dbReference>
<dbReference type="InterPro" id="IPR006638">
    <property type="entry name" value="Elp3/MiaA/NifB-like_rSAM"/>
</dbReference>
<protein>
    <submittedName>
        <fullName evidence="9">[FeFe] hydrogenase H-cluster radical SAM maturase HydG</fullName>
    </submittedName>
</protein>
<dbReference type="Pfam" id="PF06968">
    <property type="entry name" value="BATS"/>
    <property type="match status" value="1"/>
</dbReference>
<dbReference type="KEGG" id="ock:EXM22_03110"/>
<dbReference type="SMART" id="SM00729">
    <property type="entry name" value="Elp3"/>
    <property type="match status" value="1"/>
</dbReference>
<keyword evidence="2" id="KW-0004">4Fe-4S</keyword>
<dbReference type="RefSeq" id="WP_149485106.1">
    <property type="nucleotide sequence ID" value="NZ_CP036150.1"/>
</dbReference>
<keyword evidence="5" id="KW-0408">Iron</keyword>
<proteinExistence type="predicted"/>
<gene>
    <name evidence="9" type="primary">hydG</name>
    <name evidence="9" type="ORF">EXM22_03110</name>
</gene>
<dbReference type="EMBL" id="CP036150">
    <property type="protein sequence ID" value="QEN07024.1"/>
    <property type="molecule type" value="Genomic_DNA"/>
</dbReference>
<dbReference type="AlphaFoldDB" id="A0A5C1QKA5"/>
<accession>A0A5C1QKA5</accession>
<dbReference type="PANTHER" id="PTHR43583">
    <property type="entry name" value="2-IMINOACETATE SYNTHASE"/>
    <property type="match status" value="1"/>
</dbReference>
<dbReference type="Pfam" id="PF04055">
    <property type="entry name" value="Radical_SAM"/>
    <property type="match status" value="1"/>
</dbReference>
<dbReference type="GO" id="GO:0003824">
    <property type="term" value="F:catalytic activity"/>
    <property type="evidence" value="ECO:0007669"/>
    <property type="project" value="InterPro"/>
</dbReference>
<comment type="cofactor">
    <cofactor evidence="7">
        <name>[2Fe-2S] cluster</name>
        <dbReference type="ChEBI" id="CHEBI:190135"/>
    </cofactor>
</comment>